<dbReference type="NCBIfam" id="TIGR00257">
    <property type="entry name" value="IMPACT_YIGZ"/>
    <property type="match status" value="1"/>
</dbReference>
<accession>A0A2V3WDL0</accession>
<evidence type="ECO:0000313" key="5">
    <source>
        <dbReference type="Proteomes" id="UP000247922"/>
    </source>
</evidence>
<evidence type="ECO:0000259" key="2">
    <source>
        <dbReference type="Pfam" id="PF01205"/>
    </source>
</evidence>
<dbReference type="InterPro" id="IPR015796">
    <property type="entry name" value="Impact_YigZ-like"/>
</dbReference>
<reference evidence="4 5" key="1">
    <citation type="submission" date="2018-05" db="EMBL/GenBank/DDBJ databases">
        <title>Genomic Encyclopedia of Type Strains, Phase IV (KMG-IV): sequencing the most valuable type-strain genomes for metagenomic binning, comparative biology and taxonomic classification.</title>
        <authorList>
            <person name="Goeker M."/>
        </authorList>
    </citation>
    <scope>NUCLEOTIDE SEQUENCE [LARGE SCALE GENOMIC DNA]</scope>
    <source>
        <strain evidence="4 5">DSM 22440</strain>
    </source>
</reference>
<dbReference type="PANTHER" id="PTHR16301">
    <property type="entry name" value="IMPACT-RELATED"/>
    <property type="match status" value="1"/>
</dbReference>
<dbReference type="EMBL" id="QJJR01000001">
    <property type="protein sequence ID" value="PXW92996.1"/>
    <property type="molecule type" value="Genomic_DNA"/>
</dbReference>
<proteinExistence type="inferred from homology"/>
<dbReference type="InterPro" id="IPR001498">
    <property type="entry name" value="Impact_N"/>
</dbReference>
<evidence type="ECO:0000256" key="1">
    <source>
        <dbReference type="ARBA" id="ARBA00007665"/>
    </source>
</evidence>
<evidence type="ECO:0000259" key="3">
    <source>
        <dbReference type="Pfam" id="PF09186"/>
    </source>
</evidence>
<dbReference type="InterPro" id="IPR023582">
    <property type="entry name" value="Impact"/>
</dbReference>
<dbReference type="Proteomes" id="UP000247922">
    <property type="component" value="Unassembled WGS sequence"/>
</dbReference>
<dbReference type="InterPro" id="IPR036956">
    <property type="entry name" value="Impact_N_sf"/>
</dbReference>
<gene>
    <name evidence="4" type="ORF">DES38_10176</name>
</gene>
<protein>
    <submittedName>
        <fullName evidence="4">Putative YigZ family protein</fullName>
    </submittedName>
</protein>
<dbReference type="SUPFAM" id="SSF54211">
    <property type="entry name" value="Ribosomal protein S5 domain 2-like"/>
    <property type="match status" value="1"/>
</dbReference>
<dbReference type="InterPro" id="IPR015269">
    <property type="entry name" value="UPF0029_Impact_C"/>
</dbReference>
<name>A0A2V3WDL0_9BACI</name>
<dbReference type="InterPro" id="IPR035647">
    <property type="entry name" value="EFG_III/V"/>
</dbReference>
<dbReference type="Pfam" id="PF01205">
    <property type="entry name" value="Impact_N"/>
    <property type="match status" value="1"/>
</dbReference>
<dbReference type="PROSITE" id="PS00910">
    <property type="entry name" value="UPF0029"/>
    <property type="match status" value="1"/>
</dbReference>
<dbReference type="RefSeq" id="WP_110250098.1">
    <property type="nucleotide sequence ID" value="NZ_QJJR01000001.1"/>
</dbReference>
<dbReference type="PANTHER" id="PTHR16301:SF20">
    <property type="entry name" value="IMPACT FAMILY MEMBER YIGZ"/>
    <property type="match status" value="1"/>
</dbReference>
<dbReference type="Pfam" id="PF09186">
    <property type="entry name" value="DUF1949"/>
    <property type="match status" value="1"/>
</dbReference>
<keyword evidence="5" id="KW-1185">Reference proteome</keyword>
<comment type="similarity">
    <text evidence="1">Belongs to the IMPACT family.</text>
</comment>
<comment type="caution">
    <text evidence="4">The sequence shown here is derived from an EMBL/GenBank/DDBJ whole genome shotgun (WGS) entry which is preliminary data.</text>
</comment>
<feature type="domain" description="Impact N-terminal" evidence="2">
    <location>
        <begin position="19"/>
        <end position="124"/>
    </location>
</feature>
<organism evidence="4 5">
    <name type="scientific">Streptohalobacillus salinus</name>
    <dbReference type="NCBI Taxonomy" id="621096"/>
    <lineage>
        <taxon>Bacteria</taxon>
        <taxon>Bacillati</taxon>
        <taxon>Bacillota</taxon>
        <taxon>Bacilli</taxon>
        <taxon>Bacillales</taxon>
        <taxon>Bacillaceae</taxon>
        <taxon>Streptohalobacillus</taxon>
    </lineage>
</organism>
<sequence>MLKHYLTVKNNGQAEIEIQKSRFIGHVKRCETEEAAKTFIDEIKKNHRQANHNCSAYVIGERDHIQRAHDDGEPSGTAGVPILDVIKKQGLKDTCVVITRYFGGIKLGAGGLIRAYSEATSTAIRATGVVSRKWVEEMIVTVDYGLLGKIEHALIDSDYLLDTIDYLANVTLHIYVEADQINRFKTWLTDLTHDQLTIEQGSAVYLETPVSNG</sequence>
<dbReference type="SUPFAM" id="SSF54980">
    <property type="entry name" value="EF-G C-terminal domain-like"/>
    <property type="match status" value="1"/>
</dbReference>
<dbReference type="AlphaFoldDB" id="A0A2V3WDL0"/>
<dbReference type="GO" id="GO:0006446">
    <property type="term" value="P:regulation of translational initiation"/>
    <property type="evidence" value="ECO:0007669"/>
    <property type="project" value="TreeGrafter"/>
</dbReference>
<dbReference type="GO" id="GO:0005737">
    <property type="term" value="C:cytoplasm"/>
    <property type="evidence" value="ECO:0007669"/>
    <property type="project" value="TreeGrafter"/>
</dbReference>
<dbReference type="InterPro" id="IPR020568">
    <property type="entry name" value="Ribosomal_Su5_D2-typ_SF"/>
</dbReference>
<dbReference type="OrthoDB" id="9813771at2"/>
<evidence type="ECO:0000313" key="4">
    <source>
        <dbReference type="EMBL" id="PXW92996.1"/>
    </source>
</evidence>
<dbReference type="Gene3D" id="3.30.230.30">
    <property type="entry name" value="Impact, N-terminal domain"/>
    <property type="match status" value="1"/>
</dbReference>
<dbReference type="Gene3D" id="3.30.70.240">
    <property type="match status" value="1"/>
</dbReference>
<feature type="domain" description="UPF0029" evidence="3">
    <location>
        <begin position="140"/>
        <end position="195"/>
    </location>
</feature>
<dbReference type="InterPro" id="IPR020569">
    <property type="entry name" value="UPF0029_Impact_CS"/>
</dbReference>